<dbReference type="AlphaFoldDB" id="A0A6G3XAM1"/>
<dbReference type="SUPFAM" id="SSF55469">
    <property type="entry name" value="FMN-dependent nitroreductase-like"/>
    <property type="match status" value="1"/>
</dbReference>
<feature type="non-terminal residue" evidence="1">
    <location>
        <position position="1"/>
    </location>
</feature>
<name>A0A6G3XAM1_9ACTN</name>
<dbReference type="EMBL" id="JAAGMN010005250">
    <property type="protein sequence ID" value="NEE14682.1"/>
    <property type="molecule type" value="Genomic_DNA"/>
</dbReference>
<gene>
    <name evidence="1" type="ORF">G3M58_50470</name>
</gene>
<accession>A0A6G3XAM1</accession>
<sequence>MLEQEWKRELGIPEDMATFAAVPVGWPAGNFGPVRRRPVADVIHRDRW</sequence>
<dbReference type="InterPro" id="IPR000415">
    <property type="entry name" value="Nitroreductase-like"/>
</dbReference>
<dbReference type="GO" id="GO:0016491">
    <property type="term" value="F:oxidoreductase activity"/>
    <property type="evidence" value="ECO:0007669"/>
    <property type="project" value="InterPro"/>
</dbReference>
<reference evidence="1" key="1">
    <citation type="submission" date="2020-01" db="EMBL/GenBank/DDBJ databases">
        <title>Insect and environment-associated Actinomycetes.</title>
        <authorList>
            <person name="Currrie C."/>
            <person name="Chevrette M."/>
            <person name="Carlson C."/>
            <person name="Stubbendieck R."/>
            <person name="Wendt-Pienkowski E."/>
        </authorList>
    </citation>
    <scope>NUCLEOTIDE SEQUENCE</scope>
    <source>
        <strain evidence="1">SID7499</strain>
    </source>
</reference>
<comment type="caution">
    <text evidence="1">The sequence shown here is derived from an EMBL/GenBank/DDBJ whole genome shotgun (WGS) entry which is preliminary data.</text>
</comment>
<evidence type="ECO:0000313" key="1">
    <source>
        <dbReference type="EMBL" id="NEE14682.1"/>
    </source>
</evidence>
<protein>
    <submittedName>
        <fullName evidence="1">Nitroreductase</fullName>
    </submittedName>
</protein>
<proteinExistence type="predicted"/>
<dbReference type="Gene3D" id="3.40.109.10">
    <property type="entry name" value="NADH Oxidase"/>
    <property type="match status" value="1"/>
</dbReference>
<organism evidence="1">
    <name type="scientific">Streptomyces sp. SID7499</name>
    <dbReference type="NCBI Taxonomy" id="2706086"/>
    <lineage>
        <taxon>Bacteria</taxon>
        <taxon>Bacillati</taxon>
        <taxon>Actinomycetota</taxon>
        <taxon>Actinomycetes</taxon>
        <taxon>Kitasatosporales</taxon>
        <taxon>Streptomycetaceae</taxon>
        <taxon>Streptomyces</taxon>
    </lineage>
</organism>